<protein>
    <submittedName>
        <fullName evidence="7">RNA polymerase sigma-70 factor (ECF subfamily)</fullName>
    </submittedName>
</protein>
<feature type="domain" description="RNA polymerase sigma-70 region 2" evidence="5">
    <location>
        <begin position="21"/>
        <end position="83"/>
    </location>
</feature>
<dbReference type="Proteomes" id="UP000256919">
    <property type="component" value="Unassembled WGS sequence"/>
</dbReference>
<evidence type="ECO:0000259" key="5">
    <source>
        <dbReference type="Pfam" id="PF04542"/>
    </source>
</evidence>
<dbReference type="RefSeq" id="WP_115807999.1">
    <property type="nucleotide sequence ID" value="NZ_QREI01000001.1"/>
</dbReference>
<dbReference type="AlphaFoldDB" id="A0A3D9N4E2"/>
<dbReference type="NCBIfam" id="TIGR02985">
    <property type="entry name" value="Sig70_bacteroi1"/>
    <property type="match status" value="1"/>
</dbReference>
<dbReference type="GO" id="GO:0016987">
    <property type="term" value="F:sigma factor activity"/>
    <property type="evidence" value="ECO:0007669"/>
    <property type="project" value="UniProtKB-KW"/>
</dbReference>
<dbReference type="Pfam" id="PF04542">
    <property type="entry name" value="Sigma70_r2"/>
    <property type="match status" value="1"/>
</dbReference>
<evidence type="ECO:0000256" key="3">
    <source>
        <dbReference type="ARBA" id="ARBA00023082"/>
    </source>
</evidence>
<sequence>MQDSQLYKAIRNNDKEAFELLFDRHYSKLCYFAMQFSVGKEIAEEVVADVLLKLWDNRKKTEIHNLLPFLYTSVKNATLNLKKTTKQQPVWLDDTDCVVGEETQEFKLIIREELRSVQDIIDQMPQRRRTIFILNRIDGLKYKEIAEILNISVFTVQNQMVEAVKYLNSKYPNKKLLN</sequence>
<evidence type="ECO:0000259" key="6">
    <source>
        <dbReference type="Pfam" id="PF08281"/>
    </source>
</evidence>
<dbReference type="InterPro" id="IPR039425">
    <property type="entry name" value="RNA_pol_sigma-70-like"/>
</dbReference>
<dbReference type="Gene3D" id="1.10.1740.10">
    <property type="match status" value="1"/>
</dbReference>
<keyword evidence="8" id="KW-1185">Reference proteome</keyword>
<dbReference type="SUPFAM" id="SSF88659">
    <property type="entry name" value="Sigma3 and sigma4 domains of RNA polymerase sigma factors"/>
    <property type="match status" value="1"/>
</dbReference>
<dbReference type="GO" id="GO:0003677">
    <property type="term" value="F:DNA binding"/>
    <property type="evidence" value="ECO:0007669"/>
    <property type="project" value="InterPro"/>
</dbReference>
<organism evidence="7 8">
    <name type="scientific">Winogradskyella pacifica</name>
    <dbReference type="NCBI Taxonomy" id="664642"/>
    <lineage>
        <taxon>Bacteria</taxon>
        <taxon>Pseudomonadati</taxon>
        <taxon>Bacteroidota</taxon>
        <taxon>Flavobacteriia</taxon>
        <taxon>Flavobacteriales</taxon>
        <taxon>Flavobacteriaceae</taxon>
        <taxon>Winogradskyella</taxon>
    </lineage>
</organism>
<keyword evidence="2" id="KW-0805">Transcription regulation</keyword>
<accession>A0A3D9N4E2</accession>
<evidence type="ECO:0000313" key="8">
    <source>
        <dbReference type="Proteomes" id="UP000256919"/>
    </source>
</evidence>
<dbReference type="InterPro" id="IPR013325">
    <property type="entry name" value="RNA_pol_sigma_r2"/>
</dbReference>
<dbReference type="InterPro" id="IPR014284">
    <property type="entry name" value="RNA_pol_sigma-70_dom"/>
</dbReference>
<comment type="similarity">
    <text evidence="1">Belongs to the sigma-70 factor family. ECF subfamily.</text>
</comment>
<gene>
    <name evidence="7" type="ORF">DFQ09_101492</name>
</gene>
<dbReference type="GO" id="GO:0006352">
    <property type="term" value="P:DNA-templated transcription initiation"/>
    <property type="evidence" value="ECO:0007669"/>
    <property type="project" value="InterPro"/>
</dbReference>
<comment type="caution">
    <text evidence="7">The sequence shown here is derived from an EMBL/GenBank/DDBJ whole genome shotgun (WGS) entry which is preliminary data.</text>
</comment>
<dbReference type="Gene3D" id="1.10.10.10">
    <property type="entry name" value="Winged helix-like DNA-binding domain superfamily/Winged helix DNA-binding domain"/>
    <property type="match status" value="1"/>
</dbReference>
<keyword evidence="4" id="KW-0804">Transcription</keyword>
<evidence type="ECO:0000256" key="1">
    <source>
        <dbReference type="ARBA" id="ARBA00010641"/>
    </source>
</evidence>
<dbReference type="InterPro" id="IPR013324">
    <property type="entry name" value="RNA_pol_sigma_r3/r4-like"/>
</dbReference>
<dbReference type="InterPro" id="IPR007627">
    <property type="entry name" value="RNA_pol_sigma70_r2"/>
</dbReference>
<dbReference type="PANTHER" id="PTHR43133">
    <property type="entry name" value="RNA POLYMERASE ECF-TYPE SIGMA FACTO"/>
    <property type="match status" value="1"/>
</dbReference>
<evidence type="ECO:0000256" key="4">
    <source>
        <dbReference type="ARBA" id="ARBA00023163"/>
    </source>
</evidence>
<evidence type="ECO:0000313" key="7">
    <source>
        <dbReference type="EMBL" id="REE27658.1"/>
    </source>
</evidence>
<dbReference type="InterPro" id="IPR036388">
    <property type="entry name" value="WH-like_DNA-bd_sf"/>
</dbReference>
<proteinExistence type="inferred from homology"/>
<dbReference type="NCBIfam" id="TIGR02937">
    <property type="entry name" value="sigma70-ECF"/>
    <property type="match status" value="1"/>
</dbReference>
<dbReference type="PANTHER" id="PTHR43133:SF46">
    <property type="entry name" value="RNA POLYMERASE SIGMA-70 FACTOR ECF SUBFAMILY"/>
    <property type="match status" value="1"/>
</dbReference>
<feature type="domain" description="RNA polymerase sigma factor 70 region 4 type 2" evidence="6">
    <location>
        <begin position="115"/>
        <end position="166"/>
    </location>
</feature>
<keyword evidence="3" id="KW-0731">Sigma factor</keyword>
<dbReference type="Pfam" id="PF08281">
    <property type="entry name" value="Sigma70_r4_2"/>
    <property type="match status" value="1"/>
</dbReference>
<dbReference type="InterPro" id="IPR013249">
    <property type="entry name" value="RNA_pol_sigma70_r4_t2"/>
</dbReference>
<dbReference type="OrthoDB" id="759001at2"/>
<dbReference type="SUPFAM" id="SSF88946">
    <property type="entry name" value="Sigma2 domain of RNA polymerase sigma factors"/>
    <property type="match status" value="1"/>
</dbReference>
<reference evidence="7 8" key="1">
    <citation type="submission" date="2018-07" db="EMBL/GenBank/DDBJ databases">
        <title>Genomic Encyclopedia of Type Strains, Phase III (KMG-III): the genomes of soil and plant-associated and newly described type strains.</title>
        <authorList>
            <person name="Whitman W."/>
        </authorList>
    </citation>
    <scope>NUCLEOTIDE SEQUENCE [LARGE SCALE GENOMIC DNA]</scope>
    <source>
        <strain evidence="7 8">CECT 7948</strain>
    </source>
</reference>
<name>A0A3D9N4E2_9FLAO</name>
<dbReference type="CDD" id="cd06171">
    <property type="entry name" value="Sigma70_r4"/>
    <property type="match status" value="1"/>
</dbReference>
<dbReference type="EMBL" id="QREI01000001">
    <property type="protein sequence ID" value="REE27658.1"/>
    <property type="molecule type" value="Genomic_DNA"/>
</dbReference>
<evidence type="ECO:0000256" key="2">
    <source>
        <dbReference type="ARBA" id="ARBA00023015"/>
    </source>
</evidence>
<dbReference type="InterPro" id="IPR014327">
    <property type="entry name" value="RNA_pol_sigma70_bacteroid"/>
</dbReference>